<dbReference type="SUPFAM" id="SSF48452">
    <property type="entry name" value="TPR-like"/>
    <property type="match status" value="2"/>
</dbReference>
<dbReference type="Gene3D" id="1.25.40.10">
    <property type="entry name" value="Tetratricopeptide repeat domain"/>
    <property type="match status" value="2"/>
</dbReference>
<dbReference type="SMART" id="SM00028">
    <property type="entry name" value="TPR"/>
    <property type="match status" value="6"/>
</dbReference>
<gene>
    <name evidence="5" type="ORF">GON01_03580</name>
</gene>
<proteinExistence type="predicted"/>
<protein>
    <submittedName>
        <fullName evidence="5">Tetratricopeptide repeat protein</fullName>
    </submittedName>
</protein>
<evidence type="ECO:0000256" key="2">
    <source>
        <dbReference type="ARBA" id="ARBA00022803"/>
    </source>
</evidence>
<keyword evidence="3" id="KW-0472">Membrane</keyword>
<evidence type="ECO:0000259" key="4">
    <source>
        <dbReference type="PROSITE" id="PS50104"/>
    </source>
</evidence>
<keyword evidence="3" id="KW-0812">Transmembrane</keyword>
<accession>A0A6I4IXX8</accession>
<dbReference type="InterPro" id="IPR011990">
    <property type="entry name" value="TPR-like_helical_dom_sf"/>
</dbReference>
<dbReference type="SUPFAM" id="SSF52200">
    <property type="entry name" value="Toll/Interleukin receptor TIR domain"/>
    <property type="match status" value="1"/>
</dbReference>
<evidence type="ECO:0000256" key="1">
    <source>
        <dbReference type="ARBA" id="ARBA00022737"/>
    </source>
</evidence>
<feature type="domain" description="TIR" evidence="4">
    <location>
        <begin position="6"/>
        <end position="160"/>
    </location>
</feature>
<dbReference type="InterPro" id="IPR000157">
    <property type="entry name" value="TIR_dom"/>
</dbReference>
<feature type="transmembrane region" description="Helical" evidence="3">
    <location>
        <begin position="194"/>
        <end position="215"/>
    </location>
</feature>
<comment type="caution">
    <text evidence="5">The sequence shown here is derived from an EMBL/GenBank/DDBJ whole genome shotgun (WGS) entry which is preliminary data.</text>
</comment>
<dbReference type="EMBL" id="WQMS01000006">
    <property type="protein sequence ID" value="MVO77019.1"/>
    <property type="molecule type" value="Genomic_DNA"/>
</dbReference>
<dbReference type="GO" id="GO:0007165">
    <property type="term" value="P:signal transduction"/>
    <property type="evidence" value="ECO:0007669"/>
    <property type="project" value="InterPro"/>
</dbReference>
<dbReference type="InterPro" id="IPR035897">
    <property type="entry name" value="Toll_tir_struct_dom_sf"/>
</dbReference>
<keyword evidence="3" id="KW-1133">Transmembrane helix</keyword>
<sequence>MVAGMTKYAAFISYSHADQVAARWLHQALETYRLPRALIGTPSAFGPVPRRLPPVFRDRDELPASGDLGEKLRNALADSRFQIVLCSPRAARSKWVNEEILTFKRIHGEQRTLAVILSGEPYAGGDTECFPPALRFHLGSDGELSDDPAEPIAADLRPGKDGKRLALLKLVAGIADVRLDALVRRDAARRQRRLMWITGASLAVMVVTIGLAIYAESQRRIAVQQQLLANRSLDFLIGTFEIANPATENPRTITALTILNRASRRAGVELRGEPAVSARLLRATGEIYYNLGLPKEAAVDLRAALMRTPEKGEERARILLKLASVDFKRGDLAATRRDIAAAASAYPKNADYAPVLDAEVIEQRGMAEILAGQYAESARLFGEAAARYAKLDGDHRQELGNIWMEQAQSLIRLKRFDEAERLFARARAIFAARFGENHVLTATAIQNQALADFERGDAGRAARRIDQALAIYEKVLDSNHPKIASALILMGRIRTAEGDYGNAIRALDRARNLYARLYGPRNAAVGDADFYAADAEARRGATDAALERLARTKSIYDENYGPEDPDQVELLMARSRILARAGRRADAWRDCNAGALLQAKLDASDPELPRTRATCAALAAPG</sequence>
<organism evidence="5 6">
    <name type="scientific">Sphingomonas horti</name>
    <dbReference type="NCBI Taxonomy" id="2682842"/>
    <lineage>
        <taxon>Bacteria</taxon>
        <taxon>Pseudomonadati</taxon>
        <taxon>Pseudomonadota</taxon>
        <taxon>Alphaproteobacteria</taxon>
        <taxon>Sphingomonadales</taxon>
        <taxon>Sphingomonadaceae</taxon>
        <taxon>Sphingomonas</taxon>
    </lineage>
</organism>
<name>A0A6I4IXX8_9SPHN</name>
<keyword evidence="1" id="KW-0677">Repeat</keyword>
<dbReference type="Pfam" id="PF13424">
    <property type="entry name" value="TPR_12"/>
    <property type="match status" value="1"/>
</dbReference>
<dbReference type="Gene3D" id="3.40.50.10140">
    <property type="entry name" value="Toll/interleukin-1 receptor homology (TIR) domain"/>
    <property type="match status" value="1"/>
</dbReference>
<dbReference type="PANTHER" id="PTHR45641">
    <property type="entry name" value="TETRATRICOPEPTIDE REPEAT PROTEIN (AFU_ORTHOLOGUE AFUA_6G03870)"/>
    <property type="match status" value="1"/>
</dbReference>
<dbReference type="AlphaFoldDB" id="A0A6I4IXX8"/>
<dbReference type="Pfam" id="PF13676">
    <property type="entry name" value="TIR_2"/>
    <property type="match status" value="1"/>
</dbReference>
<dbReference type="PANTHER" id="PTHR45641:SF19">
    <property type="entry name" value="NEPHROCYSTIN-3"/>
    <property type="match status" value="1"/>
</dbReference>
<evidence type="ECO:0000313" key="5">
    <source>
        <dbReference type="EMBL" id="MVO77019.1"/>
    </source>
</evidence>
<dbReference type="PROSITE" id="PS50104">
    <property type="entry name" value="TIR"/>
    <property type="match status" value="1"/>
</dbReference>
<evidence type="ECO:0000256" key="3">
    <source>
        <dbReference type="SAM" id="Phobius"/>
    </source>
</evidence>
<keyword evidence="2" id="KW-0802">TPR repeat</keyword>
<reference evidence="5 6" key="1">
    <citation type="submission" date="2019-12" db="EMBL/GenBank/DDBJ databases">
        <authorList>
            <person name="Huq M.A."/>
        </authorList>
    </citation>
    <scope>NUCLEOTIDE SEQUENCE [LARGE SCALE GENOMIC DNA]</scope>
    <source>
        <strain evidence="5 6">MAH-20</strain>
    </source>
</reference>
<dbReference type="SMART" id="SM00255">
    <property type="entry name" value="TIR"/>
    <property type="match status" value="1"/>
</dbReference>
<dbReference type="Proteomes" id="UP000441389">
    <property type="component" value="Unassembled WGS sequence"/>
</dbReference>
<keyword evidence="6" id="KW-1185">Reference proteome</keyword>
<dbReference type="InterPro" id="IPR019734">
    <property type="entry name" value="TPR_rpt"/>
</dbReference>
<evidence type="ECO:0000313" key="6">
    <source>
        <dbReference type="Proteomes" id="UP000441389"/>
    </source>
</evidence>